<dbReference type="AlphaFoldDB" id="A0A8R2H4T3"/>
<organism evidence="2 3">
    <name type="scientific">Acyrthosiphon pisum</name>
    <name type="common">Pea aphid</name>
    <dbReference type="NCBI Taxonomy" id="7029"/>
    <lineage>
        <taxon>Eukaryota</taxon>
        <taxon>Metazoa</taxon>
        <taxon>Ecdysozoa</taxon>
        <taxon>Arthropoda</taxon>
        <taxon>Hexapoda</taxon>
        <taxon>Insecta</taxon>
        <taxon>Pterygota</taxon>
        <taxon>Neoptera</taxon>
        <taxon>Paraneoptera</taxon>
        <taxon>Hemiptera</taxon>
        <taxon>Sternorrhyncha</taxon>
        <taxon>Aphidomorpha</taxon>
        <taxon>Aphidoidea</taxon>
        <taxon>Aphididae</taxon>
        <taxon>Macrosiphini</taxon>
        <taxon>Acyrthosiphon</taxon>
    </lineage>
</organism>
<name>A0A8R2H4T3_ACYPI</name>
<feature type="compositionally biased region" description="Pro residues" evidence="1">
    <location>
        <begin position="95"/>
        <end position="109"/>
    </location>
</feature>
<accession>A0A8R2H4T3</accession>
<dbReference type="Proteomes" id="UP000007819">
    <property type="component" value="Chromosome X"/>
</dbReference>
<keyword evidence="3" id="KW-1185">Reference proteome</keyword>
<sequence length="238" mass="26548">MPPDDEDSSSRTVQNLQHRSPPSPPSQTNREAAAVSFELQLRRAALRLGARVIGRLRTNDGESDPSPTTAEIGTATVNENHTTAPVDLPRSPSSPLSPPSSPPLPPSPFPSKRLEHRDSSSKMHVEHRKLNTVDFVLAYKRQRIVTENDSKLDDETERQKFYQELRAHGILVNIDDDPTCSLDAGRTCFALLQLSQRLLGCSCRCHATSSDSNSEDQLTIYNSKDVNHQQSYDYILFK</sequence>
<evidence type="ECO:0000313" key="3">
    <source>
        <dbReference type="Proteomes" id="UP000007819"/>
    </source>
</evidence>
<feature type="region of interest" description="Disordered" evidence="1">
    <location>
        <begin position="1"/>
        <end position="34"/>
    </location>
</feature>
<reference evidence="3" key="1">
    <citation type="submission" date="2010-06" db="EMBL/GenBank/DDBJ databases">
        <authorList>
            <person name="Jiang H."/>
            <person name="Abraham K."/>
            <person name="Ali S."/>
            <person name="Alsbrooks S.L."/>
            <person name="Anim B.N."/>
            <person name="Anosike U.S."/>
            <person name="Attaway T."/>
            <person name="Bandaranaike D.P."/>
            <person name="Battles P.K."/>
            <person name="Bell S.N."/>
            <person name="Bell A.V."/>
            <person name="Beltran B."/>
            <person name="Bickham C."/>
            <person name="Bustamante Y."/>
            <person name="Caleb T."/>
            <person name="Canada A."/>
            <person name="Cardenas V."/>
            <person name="Carter K."/>
            <person name="Chacko J."/>
            <person name="Chandrabose M.N."/>
            <person name="Chavez D."/>
            <person name="Chavez A."/>
            <person name="Chen L."/>
            <person name="Chu H.-S."/>
            <person name="Claassen K.J."/>
            <person name="Cockrell R."/>
            <person name="Collins M."/>
            <person name="Cooper J.A."/>
            <person name="Cree A."/>
            <person name="Curry S.M."/>
            <person name="Da Y."/>
            <person name="Dao M.D."/>
            <person name="Das B."/>
            <person name="Davila M.-L."/>
            <person name="Davy-Carroll L."/>
            <person name="Denson S."/>
            <person name="Dinh H."/>
            <person name="Ebong V.E."/>
            <person name="Edwards J.R."/>
            <person name="Egan A."/>
            <person name="El-Daye J."/>
            <person name="Escobedo L."/>
            <person name="Fernandez S."/>
            <person name="Fernando P.R."/>
            <person name="Flagg N."/>
            <person name="Forbes L.D."/>
            <person name="Fowler R.G."/>
            <person name="Fu Q."/>
            <person name="Gabisi R.A."/>
            <person name="Ganer J."/>
            <person name="Garbino Pronczuk A."/>
            <person name="Garcia R.M."/>
            <person name="Garner T."/>
            <person name="Garrett T.E."/>
            <person name="Gonzalez D.A."/>
            <person name="Hamid H."/>
            <person name="Hawkins E.S."/>
            <person name="Hirani K."/>
            <person name="Hogues M.E."/>
            <person name="Hollins B."/>
            <person name="Hsiao C.-H."/>
            <person name="Jabil R."/>
            <person name="James M.L."/>
            <person name="Jhangiani S.N."/>
            <person name="Johnson B."/>
            <person name="Johnson Q."/>
            <person name="Joshi V."/>
            <person name="Kalu J.B."/>
            <person name="Kam C."/>
            <person name="Kashfia A."/>
            <person name="Keebler J."/>
            <person name="Kisamo H."/>
            <person name="Kovar C.L."/>
            <person name="Lago L.A."/>
            <person name="Lai C.-Y."/>
            <person name="Laidlaw J."/>
            <person name="Lara F."/>
            <person name="Le T.-K."/>
            <person name="Lee S.L."/>
            <person name="Legall F.H."/>
            <person name="Lemon S.J."/>
            <person name="Lewis L.R."/>
            <person name="Li B."/>
            <person name="Liu Y."/>
            <person name="Liu Y.-S."/>
            <person name="Lopez J."/>
            <person name="Lozado R.J."/>
            <person name="Lu J."/>
            <person name="Madu R.C."/>
            <person name="Maheshwari M."/>
            <person name="Maheshwari R."/>
            <person name="Malloy K."/>
            <person name="Martinez E."/>
            <person name="Mathew T."/>
            <person name="Mercado I.C."/>
            <person name="Mercado C."/>
            <person name="Meyer B."/>
            <person name="Montgomery K."/>
            <person name="Morgan M.B."/>
            <person name="Munidasa M."/>
            <person name="Nazareth L.V."/>
            <person name="Nelson J."/>
            <person name="Ng B.M."/>
            <person name="Nguyen N.B."/>
            <person name="Nguyen P.Q."/>
            <person name="Nguyen T."/>
            <person name="Obregon M."/>
            <person name="Okwuonu G.O."/>
            <person name="Onwere C.G."/>
            <person name="Orozco G."/>
            <person name="Parra A."/>
            <person name="Patel S."/>
            <person name="Patil S."/>
            <person name="Perez A."/>
            <person name="Perez Y."/>
            <person name="Pham C."/>
            <person name="Primus E.L."/>
            <person name="Pu L.-L."/>
            <person name="Puazo M."/>
            <person name="Qin X."/>
            <person name="Quiroz J.B."/>
            <person name="Reese J."/>
            <person name="Richards S."/>
            <person name="Rives C.M."/>
            <person name="Robberts R."/>
            <person name="Ruiz S.J."/>
            <person name="Ruiz M.J."/>
            <person name="Santibanez J."/>
            <person name="Schneider B.W."/>
            <person name="Sisson I."/>
            <person name="Smith M."/>
            <person name="Sodergren E."/>
            <person name="Song X.-Z."/>
            <person name="Song B.B."/>
            <person name="Summersgill H."/>
            <person name="Thelus R."/>
            <person name="Thornton R.D."/>
            <person name="Trejos Z.Y."/>
            <person name="Usmani K."/>
            <person name="Vattathil S."/>
            <person name="Villasana D."/>
            <person name="Walker D.L."/>
            <person name="Wang S."/>
            <person name="Wang K."/>
            <person name="White C.S."/>
            <person name="Williams A.C."/>
            <person name="Williamson J."/>
            <person name="Wilson K."/>
            <person name="Woghiren I.O."/>
            <person name="Woodworth J.R."/>
            <person name="Worley K.C."/>
            <person name="Wright R.A."/>
            <person name="Wu W."/>
            <person name="Young L."/>
            <person name="Zhang L."/>
            <person name="Zhang J."/>
            <person name="Zhu Y."/>
            <person name="Muzny D.M."/>
            <person name="Weinstock G."/>
            <person name="Gibbs R.A."/>
        </authorList>
    </citation>
    <scope>NUCLEOTIDE SEQUENCE [LARGE SCALE GENOMIC DNA]</scope>
    <source>
        <strain evidence="3">LSR1</strain>
    </source>
</reference>
<feature type="compositionally biased region" description="Basic and acidic residues" evidence="1">
    <location>
        <begin position="112"/>
        <end position="124"/>
    </location>
</feature>
<evidence type="ECO:0000256" key="1">
    <source>
        <dbReference type="SAM" id="MobiDB-lite"/>
    </source>
</evidence>
<dbReference type="OrthoDB" id="10574932at2759"/>
<feature type="compositionally biased region" description="Polar residues" evidence="1">
    <location>
        <begin position="10"/>
        <end position="30"/>
    </location>
</feature>
<feature type="compositionally biased region" description="Polar residues" evidence="1">
    <location>
        <begin position="65"/>
        <end position="83"/>
    </location>
</feature>
<reference evidence="2" key="2">
    <citation type="submission" date="2022-06" db="UniProtKB">
        <authorList>
            <consortium name="EnsemblMetazoa"/>
        </authorList>
    </citation>
    <scope>IDENTIFICATION</scope>
</reference>
<dbReference type="EnsemblMetazoa" id="XM_016801793.2">
    <property type="protein sequence ID" value="XP_016657282.1"/>
    <property type="gene ID" value="LOC107882827"/>
</dbReference>
<protein>
    <submittedName>
        <fullName evidence="2">Uncharacterized protein</fullName>
    </submittedName>
</protein>
<proteinExistence type="predicted"/>
<dbReference type="KEGG" id="api:107882827"/>
<dbReference type="RefSeq" id="XP_016657282.1">
    <property type="nucleotide sequence ID" value="XM_016801793.2"/>
</dbReference>
<feature type="region of interest" description="Disordered" evidence="1">
    <location>
        <begin position="54"/>
        <end position="124"/>
    </location>
</feature>
<evidence type="ECO:0000313" key="2">
    <source>
        <dbReference type="EnsemblMetazoa" id="XP_016657282.1"/>
    </source>
</evidence>
<dbReference type="GeneID" id="107882827"/>